<evidence type="ECO:0000256" key="3">
    <source>
        <dbReference type="ARBA" id="ARBA00023110"/>
    </source>
</evidence>
<keyword evidence="4" id="KW-0413">Isomerase</keyword>
<dbReference type="GO" id="GO:0006457">
    <property type="term" value="P:protein folding"/>
    <property type="evidence" value="ECO:0007669"/>
    <property type="project" value="TreeGrafter"/>
</dbReference>
<dbReference type="EMBL" id="OOIP01000002">
    <property type="protein sequence ID" value="SPO35456.1"/>
    <property type="molecule type" value="Genomic_DNA"/>
</dbReference>
<reference evidence="7 8" key="1">
    <citation type="submission" date="2018-03" db="EMBL/GenBank/DDBJ databases">
        <authorList>
            <person name="Guldener U."/>
        </authorList>
    </citation>
    <scope>NUCLEOTIDE SEQUENCE [LARGE SCALE GENOMIC DNA]</scope>
    <source>
        <strain evidence="7 8">DAOM196992</strain>
    </source>
</reference>
<keyword evidence="3" id="KW-0697">Rotamase</keyword>
<dbReference type="Gene3D" id="2.60.120.620">
    <property type="entry name" value="q2cbj1_9rhob like domain"/>
    <property type="match status" value="1"/>
</dbReference>
<dbReference type="PANTHER" id="PTHR11071">
    <property type="entry name" value="PEPTIDYL-PROLYL CIS-TRANS ISOMERASE"/>
    <property type="match status" value="1"/>
</dbReference>
<dbReference type="Proteomes" id="UP000323386">
    <property type="component" value="Unassembled WGS sequence"/>
</dbReference>
<organism evidence="7 8">
    <name type="scientific">Pseudozyma flocculosa</name>
    <dbReference type="NCBI Taxonomy" id="84751"/>
    <lineage>
        <taxon>Eukaryota</taxon>
        <taxon>Fungi</taxon>
        <taxon>Dikarya</taxon>
        <taxon>Basidiomycota</taxon>
        <taxon>Ustilaginomycotina</taxon>
        <taxon>Ustilaginomycetes</taxon>
        <taxon>Ustilaginales</taxon>
        <taxon>Ustilaginaceae</taxon>
        <taxon>Pseudozyma</taxon>
    </lineage>
</organism>
<protein>
    <recommendedName>
        <fullName evidence="2">peptidylprolyl isomerase</fullName>
        <ecNumber evidence="2">5.2.1.8</ecNumber>
    </recommendedName>
</protein>
<feature type="compositionally biased region" description="Low complexity" evidence="5">
    <location>
        <begin position="7"/>
        <end position="29"/>
    </location>
</feature>
<evidence type="ECO:0000256" key="2">
    <source>
        <dbReference type="ARBA" id="ARBA00013194"/>
    </source>
</evidence>
<dbReference type="Gene3D" id="2.40.100.10">
    <property type="entry name" value="Cyclophilin-like"/>
    <property type="match status" value="1"/>
</dbReference>
<dbReference type="AlphaFoldDB" id="A0A5C3EV68"/>
<dbReference type="SUPFAM" id="SSF50891">
    <property type="entry name" value="Cyclophilin-like"/>
    <property type="match status" value="1"/>
</dbReference>
<evidence type="ECO:0000313" key="8">
    <source>
        <dbReference type="Proteomes" id="UP000323386"/>
    </source>
</evidence>
<dbReference type="EC" id="5.2.1.8" evidence="2"/>
<evidence type="ECO:0000256" key="4">
    <source>
        <dbReference type="ARBA" id="ARBA00023235"/>
    </source>
</evidence>
<evidence type="ECO:0000256" key="1">
    <source>
        <dbReference type="ARBA" id="ARBA00000971"/>
    </source>
</evidence>
<evidence type="ECO:0000313" key="7">
    <source>
        <dbReference type="EMBL" id="SPO35456.1"/>
    </source>
</evidence>
<comment type="catalytic activity">
    <reaction evidence="1">
        <text>[protein]-peptidylproline (omega=180) = [protein]-peptidylproline (omega=0)</text>
        <dbReference type="Rhea" id="RHEA:16237"/>
        <dbReference type="Rhea" id="RHEA-COMP:10747"/>
        <dbReference type="Rhea" id="RHEA-COMP:10748"/>
        <dbReference type="ChEBI" id="CHEBI:83833"/>
        <dbReference type="ChEBI" id="CHEBI:83834"/>
        <dbReference type="EC" id="5.2.1.8"/>
    </reaction>
</comment>
<dbReference type="InterPro" id="IPR002130">
    <property type="entry name" value="Cyclophilin-type_PPIase_dom"/>
</dbReference>
<dbReference type="GO" id="GO:0003755">
    <property type="term" value="F:peptidyl-prolyl cis-trans isomerase activity"/>
    <property type="evidence" value="ECO:0007669"/>
    <property type="project" value="UniProtKB-KW"/>
</dbReference>
<evidence type="ECO:0000259" key="6">
    <source>
        <dbReference type="PROSITE" id="PS50072"/>
    </source>
</evidence>
<feature type="domain" description="PPIase cyclophilin-type" evidence="6">
    <location>
        <begin position="322"/>
        <end position="447"/>
    </location>
</feature>
<dbReference type="OrthoDB" id="69177at2759"/>
<feature type="region of interest" description="Disordered" evidence="5">
    <location>
        <begin position="1"/>
        <end position="37"/>
    </location>
</feature>
<dbReference type="PROSITE" id="PS50072">
    <property type="entry name" value="CSA_PPIASE_2"/>
    <property type="match status" value="1"/>
</dbReference>
<proteinExistence type="predicted"/>
<dbReference type="PANTHER" id="PTHR11071:SF561">
    <property type="entry name" value="PEPTIDYL-PROLYL CIS-TRANS ISOMERASE D-RELATED"/>
    <property type="match status" value="1"/>
</dbReference>
<dbReference type="Pfam" id="PF00160">
    <property type="entry name" value="Pro_isomerase"/>
    <property type="match status" value="1"/>
</dbReference>
<sequence>MAKTKNKGAAAGAATATTTTTTSNRTASTVAKSQPDPARLNAAAVHWPRLDLSTPQVEHLVDNQIVLLRNALSHKTCRALISLFHHPSTSSPFSSAHAATATHALLPSPPARKGEAQRTNARFSIDDLAFAQQLYRQSGIKQLVEQFEPHRWQEPDGRTPKGLLSNIRIYRYAPLELFGPHYDSASQDPHTGQRTEWTVLFYLTGKEDGVVDGETVFYHGHSTVTKSARSKRSGEAEPIVTPLERGMAVLHRHGKACMLHEGRPPGKASKEANGDPAAHAAAQASFEATEAQLRKIAADYGLAPDLDKLDEEGREILAGSDRTRSNFTALLTGSKGACKADRSKRLHYLGTPFHRVETDFVVQGGDVTRGDGSGGEAVHAGGSFKVEVEGLKTVASYGSLAMAASRKDVNTSQFFFLLTDAPSQLAKVQGKYSVFGQALVSSQHLLNPGLADVLRSHSLDPDQVIREGEAGRAKA</sequence>
<dbReference type="InterPro" id="IPR029000">
    <property type="entry name" value="Cyclophilin-like_dom_sf"/>
</dbReference>
<keyword evidence="8" id="KW-1185">Reference proteome</keyword>
<gene>
    <name evidence="7" type="ORF">PSFLO_00927</name>
</gene>
<evidence type="ECO:0000256" key="5">
    <source>
        <dbReference type="SAM" id="MobiDB-lite"/>
    </source>
</evidence>
<accession>A0A5C3EV68</accession>
<dbReference type="GO" id="GO:0016018">
    <property type="term" value="F:cyclosporin A binding"/>
    <property type="evidence" value="ECO:0007669"/>
    <property type="project" value="TreeGrafter"/>
</dbReference>
<dbReference type="GO" id="GO:0005737">
    <property type="term" value="C:cytoplasm"/>
    <property type="evidence" value="ECO:0007669"/>
    <property type="project" value="TreeGrafter"/>
</dbReference>
<name>A0A5C3EV68_9BASI</name>